<comment type="caution">
    <text evidence="1">The sequence shown here is derived from an EMBL/GenBank/DDBJ whole genome shotgun (WGS) entry which is preliminary data.</text>
</comment>
<dbReference type="OrthoDB" id="179763at2"/>
<dbReference type="Proteomes" id="UP000076503">
    <property type="component" value="Unassembled WGS sequence"/>
</dbReference>
<protein>
    <recommendedName>
        <fullName evidence="3">Aminoglycoside phosphotransferase domain-containing protein</fullName>
    </recommendedName>
</protein>
<sequence length="271" mass="31088">MRSFDLNSALAVLRKLFPGKSIARIYKLDKGLSNINFYFEVDNYAYLLKAFDNEIPMTALAAQNSFAQQGLTQKVISIDESERVAIFEYLTVVEGPITFQSELIESLTEVHRYSCTDVVPLDLQAEVKQASARLSFSQIGNYLIEQLCFFPTDVRYCHNDLVKENILNTVVGLRFIDFEYAQANDLFFDLAALSCSFDLSPSQLSEVLARYFAFNGTSVPSYAKDKLDVYIGVYLLLCIAWYKEREMKDEFIVLEKRFTTWCDRQNLNFAP</sequence>
<dbReference type="PANTHER" id="PTHR40086">
    <property type="entry name" value="PHOSPHOTRANSFERASE YTMP-RELATED"/>
    <property type="match status" value="1"/>
</dbReference>
<dbReference type="Pfam" id="PF01633">
    <property type="entry name" value="Choline_kinase"/>
    <property type="match status" value="1"/>
</dbReference>
<proteinExistence type="predicted"/>
<dbReference type="SUPFAM" id="SSF56112">
    <property type="entry name" value="Protein kinase-like (PK-like)"/>
    <property type="match status" value="1"/>
</dbReference>
<accession>A0A167F790</accession>
<reference evidence="1 2" key="1">
    <citation type="submission" date="2013-07" db="EMBL/GenBank/DDBJ databases">
        <title>Comparative Genomic and Metabolomic Analysis of Twelve Strains of Pseudoalteromonas luteoviolacea.</title>
        <authorList>
            <person name="Vynne N.G."/>
            <person name="Mansson M."/>
            <person name="Gram L."/>
        </authorList>
    </citation>
    <scope>NUCLEOTIDE SEQUENCE [LARGE SCALE GENOMIC DNA]</scope>
    <source>
        <strain evidence="1 2">H33</strain>
    </source>
</reference>
<evidence type="ECO:0000313" key="1">
    <source>
        <dbReference type="EMBL" id="KZN51868.1"/>
    </source>
</evidence>
<dbReference type="InterPro" id="IPR052077">
    <property type="entry name" value="CcrZ_PhaseVar_Mediator"/>
</dbReference>
<dbReference type="AlphaFoldDB" id="A0A167F790"/>
<organism evidence="1 2">
    <name type="scientific">Pseudoalteromonas luteoviolacea H33</name>
    <dbReference type="NCBI Taxonomy" id="1365251"/>
    <lineage>
        <taxon>Bacteria</taxon>
        <taxon>Pseudomonadati</taxon>
        <taxon>Pseudomonadota</taxon>
        <taxon>Gammaproteobacteria</taxon>
        <taxon>Alteromonadales</taxon>
        <taxon>Pseudoalteromonadaceae</taxon>
        <taxon>Pseudoalteromonas</taxon>
    </lineage>
</organism>
<dbReference type="PATRIC" id="fig|1365251.3.peg.1291"/>
<evidence type="ECO:0008006" key="3">
    <source>
        <dbReference type="Google" id="ProtNLM"/>
    </source>
</evidence>
<dbReference type="Gene3D" id="3.90.1200.10">
    <property type="match status" value="1"/>
</dbReference>
<gene>
    <name evidence="1" type="ORF">N476_00670</name>
</gene>
<dbReference type="InterPro" id="IPR011009">
    <property type="entry name" value="Kinase-like_dom_sf"/>
</dbReference>
<dbReference type="EMBL" id="AUXZ01000064">
    <property type="protein sequence ID" value="KZN51868.1"/>
    <property type="molecule type" value="Genomic_DNA"/>
</dbReference>
<name>A0A167F790_9GAMM</name>
<evidence type="ECO:0000313" key="2">
    <source>
        <dbReference type="Proteomes" id="UP000076503"/>
    </source>
</evidence>
<dbReference type="PANTHER" id="PTHR40086:SF1">
    <property type="entry name" value="CELL CYCLE REGULATOR CCRZ"/>
    <property type="match status" value="1"/>
</dbReference>
<dbReference type="RefSeq" id="WP_063360925.1">
    <property type="nucleotide sequence ID" value="NZ_AUXZ01000064.1"/>
</dbReference>